<feature type="domain" description="Myb-like" evidence="8">
    <location>
        <begin position="385"/>
        <end position="449"/>
    </location>
</feature>
<evidence type="ECO:0000256" key="1">
    <source>
        <dbReference type="ARBA" id="ARBA00004123"/>
    </source>
</evidence>
<reference evidence="10" key="1">
    <citation type="submission" date="2016-04" db="EMBL/GenBank/DDBJ databases">
        <title>Cephalotus genome sequencing.</title>
        <authorList>
            <person name="Fukushima K."/>
            <person name="Hasebe M."/>
            <person name="Fang X."/>
        </authorList>
    </citation>
    <scope>NUCLEOTIDE SEQUENCE [LARGE SCALE GENOMIC DNA]</scope>
    <source>
        <strain evidence="10">cv. St1</strain>
    </source>
</reference>
<evidence type="ECO:0000256" key="2">
    <source>
        <dbReference type="ARBA" id="ARBA00022737"/>
    </source>
</evidence>
<evidence type="ECO:0000313" key="9">
    <source>
        <dbReference type="EMBL" id="GAV65977.1"/>
    </source>
</evidence>
<dbReference type="SMART" id="SM00717">
    <property type="entry name" value="SANT"/>
    <property type="match status" value="2"/>
</dbReference>
<dbReference type="SUPFAM" id="SSF46689">
    <property type="entry name" value="Homeodomain-like"/>
    <property type="match status" value="1"/>
</dbReference>
<feature type="compositionally biased region" description="Acidic residues" evidence="7">
    <location>
        <begin position="534"/>
        <end position="552"/>
    </location>
</feature>
<evidence type="ECO:0000313" key="10">
    <source>
        <dbReference type="Proteomes" id="UP000187406"/>
    </source>
</evidence>
<accession>A0A1Q3BD64</accession>
<dbReference type="InterPro" id="IPR044822">
    <property type="entry name" value="Myb_DNA-bind_4"/>
</dbReference>
<comment type="subcellular location">
    <subcellularLocation>
        <location evidence="1">Nucleus</location>
    </subcellularLocation>
</comment>
<dbReference type="EMBL" id="BDDD01000446">
    <property type="protein sequence ID" value="GAV65977.1"/>
    <property type="molecule type" value="Genomic_DNA"/>
</dbReference>
<dbReference type="Gene3D" id="1.10.10.60">
    <property type="entry name" value="Homeodomain-like"/>
    <property type="match status" value="2"/>
</dbReference>
<feature type="region of interest" description="Disordered" evidence="7">
    <location>
        <begin position="29"/>
        <end position="53"/>
    </location>
</feature>
<proteinExistence type="predicted"/>
<gene>
    <name evidence="9" type="ORF">CFOL_v3_09488</name>
</gene>
<keyword evidence="3" id="KW-0805">Transcription regulation</keyword>
<dbReference type="CDD" id="cd12203">
    <property type="entry name" value="GT1"/>
    <property type="match status" value="2"/>
</dbReference>
<dbReference type="FunCoup" id="A0A1Q3BD64">
    <property type="interactions" value="217"/>
</dbReference>
<feature type="compositionally biased region" description="Basic and acidic residues" evidence="7">
    <location>
        <begin position="39"/>
        <end position="51"/>
    </location>
</feature>
<protein>
    <submittedName>
        <fullName evidence="9">Myb_DNA-bind_4 domain-containing protein</fullName>
    </submittedName>
</protein>
<dbReference type="OrthoDB" id="691673at2759"/>
<dbReference type="STRING" id="3775.A0A1Q3BD64"/>
<dbReference type="GO" id="GO:0005634">
    <property type="term" value="C:nucleus"/>
    <property type="evidence" value="ECO:0007669"/>
    <property type="project" value="UniProtKB-SubCell"/>
</dbReference>
<dbReference type="Proteomes" id="UP000187406">
    <property type="component" value="Unassembled WGS sequence"/>
</dbReference>
<feature type="domain" description="Myb-like" evidence="8">
    <location>
        <begin position="56"/>
        <end position="114"/>
    </location>
</feature>
<dbReference type="GO" id="GO:0003677">
    <property type="term" value="F:DNA binding"/>
    <property type="evidence" value="ECO:0007669"/>
    <property type="project" value="UniProtKB-KW"/>
</dbReference>
<dbReference type="Pfam" id="PF13837">
    <property type="entry name" value="Myb_DNA-bind_4"/>
    <property type="match status" value="2"/>
</dbReference>
<evidence type="ECO:0000256" key="5">
    <source>
        <dbReference type="ARBA" id="ARBA00023163"/>
    </source>
</evidence>
<dbReference type="InParanoid" id="A0A1Q3BD64"/>
<keyword evidence="4" id="KW-0238">DNA-binding</keyword>
<evidence type="ECO:0000256" key="7">
    <source>
        <dbReference type="SAM" id="MobiDB-lite"/>
    </source>
</evidence>
<keyword evidence="5" id="KW-0804">Transcription</keyword>
<name>A0A1Q3BD64_CEPFO</name>
<feature type="region of interest" description="Disordered" evidence="7">
    <location>
        <begin position="527"/>
        <end position="571"/>
    </location>
</feature>
<comment type="caution">
    <text evidence="9">The sequence shown here is derived from an EMBL/GenBank/DDBJ whole genome shotgun (WGS) entry which is preliminary data.</text>
</comment>
<evidence type="ECO:0000256" key="4">
    <source>
        <dbReference type="ARBA" id="ARBA00023125"/>
    </source>
</evidence>
<evidence type="ECO:0000256" key="6">
    <source>
        <dbReference type="ARBA" id="ARBA00023242"/>
    </source>
</evidence>
<dbReference type="FunFam" id="1.10.10.60:FF:000092">
    <property type="entry name" value="Trihelix transcription factor GT-2"/>
    <property type="match status" value="1"/>
</dbReference>
<dbReference type="PROSITE" id="PS50090">
    <property type="entry name" value="MYB_LIKE"/>
    <property type="match status" value="2"/>
</dbReference>
<dbReference type="PANTHER" id="PTHR21654:SF73">
    <property type="entry name" value="TRIHELIX TRANSCRIPTION FACTOR GT-2"/>
    <property type="match status" value="1"/>
</dbReference>
<keyword evidence="10" id="KW-1185">Reference proteome</keyword>
<dbReference type="InterPro" id="IPR009057">
    <property type="entry name" value="Homeodomain-like_sf"/>
</dbReference>
<sequence length="571" mass="64450">MEGDTSMVGSSGHVVTAATAVVRGCGEVGGVSSNSGGEEDNKSRVNDESDRCFGGNRWPRQETLALLKIRSDMDQVFRDSSLKGPLWEEVSRNLAELGYNRSSKKCKEKFENVFKYHKRTKENRTGKHEGKTYRFFDQLEAFQNHHSLPSPSLPKIQSPLATTAAAMRWTDPSSVSHITLPSTTNPINIVSHNITTSTTTITNPTIPSYLTPNPTQSMNPSHTIPSSFANISANLFSSSTSSSTASDDEVERESKRKRKWMLFFKRLTKEVMERQEELQKKFLETIEKREHEKMVREEAWKIQEMTRIDREHEILVQERFTATAKDAAVIAFLQKISGQQKNSIQTQEIVQKPATSAPAPPPPHPQLTAPLINLDVTKVYNGNNSAASSSSRWPKAEVEALIRLRTTLDVKYQENGPKGPLWEDISAAMKRTGYNRSAKRCKEKWENINKYFKKVKESNKSRPEDSTTCPYFHQLDALYKEKNKIDSCFTSGNCVKLVNSMEPLMVQPEQQWPPQKENQMQTVIIQGMEKENVDNFEQDDEDGDSEEEEEDGGAGYEIVANKPPVSMDTGE</sequence>
<dbReference type="AlphaFoldDB" id="A0A1Q3BD64"/>
<keyword evidence="6" id="KW-0539">Nucleus</keyword>
<keyword evidence="2" id="KW-0677">Repeat</keyword>
<organism evidence="9 10">
    <name type="scientific">Cephalotus follicularis</name>
    <name type="common">Albany pitcher plant</name>
    <dbReference type="NCBI Taxonomy" id="3775"/>
    <lineage>
        <taxon>Eukaryota</taxon>
        <taxon>Viridiplantae</taxon>
        <taxon>Streptophyta</taxon>
        <taxon>Embryophyta</taxon>
        <taxon>Tracheophyta</taxon>
        <taxon>Spermatophyta</taxon>
        <taxon>Magnoliopsida</taxon>
        <taxon>eudicotyledons</taxon>
        <taxon>Gunneridae</taxon>
        <taxon>Pentapetalae</taxon>
        <taxon>rosids</taxon>
        <taxon>fabids</taxon>
        <taxon>Oxalidales</taxon>
        <taxon>Cephalotaceae</taxon>
        <taxon>Cephalotus</taxon>
    </lineage>
</organism>
<dbReference type="GO" id="GO:0006355">
    <property type="term" value="P:regulation of DNA-templated transcription"/>
    <property type="evidence" value="ECO:0007669"/>
    <property type="project" value="UniProtKB-ARBA"/>
</dbReference>
<dbReference type="PANTHER" id="PTHR21654">
    <property type="entry name" value="FI21293P1"/>
    <property type="match status" value="1"/>
</dbReference>
<dbReference type="InterPro" id="IPR001005">
    <property type="entry name" value="SANT/Myb"/>
</dbReference>
<evidence type="ECO:0000259" key="8">
    <source>
        <dbReference type="PROSITE" id="PS50090"/>
    </source>
</evidence>
<evidence type="ECO:0000256" key="3">
    <source>
        <dbReference type="ARBA" id="ARBA00023015"/>
    </source>
</evidence>
<dbReference type="FunFam" id="1.10.10.60:FF:000061">
    <property type="entry name" value="Trihelix transcription factor GT-2"/>
    <property type="match status" value="1"/>
</dbReference>